<sequence>MHERQRPRLESEIWVTFTITRAFYRKGICFSSLICRLFQVATTRLNRFNGSLPQGDVRAIKTGEQQTIFVQKAPGVFFPELPPYNPTLSVRIPGAT</sequence>
<reference evidence="1 2" key="1">
    <citation type="submission" date="2016-02" db="EMBL/GenBank/DDBJ databases">
        <title>Species-wide whole genome sequencing reveals diversity, host range in Lonsdalea quercina.</title>
        <authorList>
            <person name="Li Y."/>
        </authorList>
    </citation>
    <scope>NUCLEOTIDE SEQUENCE [LARGE SCALE GENOMIC DNA]</scope>
    <source>
        <strain evidence="1 2">LMG 26265</strain>
    </source>
</reference>
<comment type="caution">
    <text evidence="1">The sequence shown here is derived from an EMBL/GenBank/DDBJ whole genome shotgun (WGS) entry which is preliminary data.</text>
</comment>
<keyword evidence="2" id="KW-1185">Reference proteome</keyword>
<name>A0ABX3XJX0_9GAMM</name>
<dbReference type="EMBL" id="LUTQ01000001">
    <property type="protein sequence ID" value="OSN11825.1"/>
    <property type="molecule type" value="Genomic_DNA"/>
</dbReference>
<organism evidence="1 2">
    <name type="scientific">Lonsdalea iberica</name>
    <dbReference type="NCBI Taxonomy" id="1082703"/>
    <lineage>
        <taxon>Bacteria</taxon>
        <taxon>Pseudomonadati</taxon>
        <taxon>Pseudomonadota</taxon>
        <taxon>Gammaproteobacteria</taxon>
        <taxon>Enterobacterales</taxon>
        <taxon>Pectobacteriaceae</taxon>
        <taxon>Lonsdalea</taxon>
    </lineage>
</organism>
<gene>
    <name evidence="1" type="ORF">AU512_00140</name>
</gene>
<dbReference type="Proteomes" id="UP000194040">
    <property type="component" value="Unassembled WGS sequence"/>
</dbReference>
<proteinExistence type="predicted"/>
<evidence type="ECO:0000313" key="2">
    <source>
        <dbReference type="Proteomes" id="UP000194040"/>
    </source>
</evidence>
<protein>
    <submittedName>
        <fullName evidence="1">Uncharacterized protein</fullName>
    </submittedName>
</protein>
<accession>A0ABX3XJX0</accession>
<evidence type="ECO:0000313" key="1">
    <source>
        <dbReference type="EMBL" id="OSN11825.1"/>
    </source>
</evidence>